<dbReference type="EMBL" id="HE573017">
    <property type="protein sequence ID" value="CCC46455.1"/>
    <property type="molecule type" value="Genomic_DNA"/>
</dbReference>
<evidence type="ECO:0000313" key="2">
    <source>
        <dbReference type="EMBL" id="CCC46455.1"/>
    </source>
</evidence>
<reference evidence="2" key="1">
    <citation type="journal article" date="2012" name="Proc. Natl. Acad. Sci. U.S.A.">
        <title>Antigenic diversity is generated by distinct evolutionary mechanisms in African trypanosome species.</title>
        <authorList>
            <person name="Jackson A.P."/>
            <person name="Berry A."/>
            <person name="Aslett M."/>
            <person name="Allison H.C."/>
            <person name="Burton P."/>
            <person name="Vavrova-Anderson J."/>
            <person name="Brown R."/>
            <person name="Browne H."/>
            <person name="Corton N."/>
            <person name="Hauser H."/>
            <person name="Gamble J."/>
            <person name="Gilderthorp R."/>
            <person name="Marcello L."/>
            <person name="McQuillan J."/>
            <person name="Otto T.D."/>
            <person name="Quail M.A."/>
            <person name="Sanders M.J."/>
            <person name="van Tonder A."/>
            <person name="Ginger M.L."/>
            <person name="Field M.C."/>
            <person name="Barry J.D."/>
            <person name="Hertz-Fowler C."/>
            <person name="Berriman M."/>
        </authorList>
    </citation>
    <scope>NUCLEOTIDE SEQUENCE</scope>
    <source>
        <strain evidence="2">Y486</strain>
    </source>
</reference>
<accession>G0TR91</accession>
<gene>
    <name evidence="2" type="ORF">TVY486_0101030</name>
</gene>
<organism evidence="2">
    <name type="scientific">Trypanosoma vivax (strain Y486)</name>
    <dbReference type="NCBI Taxonomy" id="1055687"/>
    <lineage>
        <taxon>Eukaryota</taxon>
        <taxon>Discoba</taxon>
        <taxon>Euglenozoa</taxon>
        <taxon>Kinetoplastea</taxon>
        <taxon>Metakinetoplastina</taxon>
        <taxon>Trypanosomatida</taxon>
        <taxon>Trypanosomatidae</taxon>
        <taxon>Trypanosoma</taxon>
        <taxon>Duttonella</taxon>
    </lineage>
</organism>
<dbReference type="AlphaFoldDB" id="G0TR91"/>
<evidence type="ECO:0000256" key="1">
    <source>
        <dbReference type="SAM" id="MobiDB-lite"/>
    </source>
</evidence>
<protein>
    <submittedName>
        <fullName evidence="2">Uncharacterized protein</fullName>
    </submittedName>
</protein>
<feature type="region of interest" description="Disordered" evidence="1">
    <location>
        <begin position="1"/>
        <end position="24"/>
    </location>
</feature>
<name>G0TR91_TRYVY</name>
<sequence length="120" mass="13927">MQADPSFQTTSAHQPHSQHFNNRWCPSPTSYNHLPYDTLLPTPRSARFGLTLQSCRFLRSPLLLLFIPCGSSPNTPTLTASKATRRENRLPNEQAQTRINKEEKHLKGREIWRRVYSCRH</sequence>
<feature type="compositionally biased region" description="Polar residues" evidence="1">
    <location>
        <begin position="1"/>
        <end position="21"/>
    </location>
</feature>
<proteinExistence type="predicted"/>